<evidence type="ECO:0000256" key="1">
    <source>
        <dbReference type="SAM" id="MobiDB-lite"/>
    </source>
</evidence>
<dbReference type="EMBL" id="CP011129">
    <property type="protein sequence ID" value="ALN82754.1"/>
    <property type="molecule type" value="Genomic_DNA"/>
</dbReference>
<sequence>MARVVVGAPSDRDNRNSVGFRVPVHVQVLHRLQKGELQKIEARRRPLSGRRNRGRTPAPETRFRTPEMPSKILFKKENRQHAGFPDRNRHAKPADHPSRHPCRTAPRHPRPTVGLRLRVAVVQRRGACPVASR</sequence>
<gene>
    <name evidence="2" type="ORF">LA76x_4651</name>
</gene>
<reference evidence="2 3" key="1">
    <citation type="journal article" date="2015" name="BMC Genomics">
        <title>Comparative genomics and metabolic profiling of the genus Lysobacter.</title>
        <authorList>
            <person name="de Bruijn I."/>
            <person name="Cheng X."/>
            <person name="de Jager V."/>
            <person name="Exposito R.G."/>
            <person name="Watrous J."/>
            <person name="Patel N."/>
            <person name="Postma J."/>
            <person name="Dorrestein P.C."/>
            <person name="Kobayashi D."/>
            <person name="Raaijmakers J.M."/>
        </authorList>
    </citation>
    <scope>NUCLEOTIDE SEQUENCE [LARGE SCALE GENOMIC DNA]</scope>
    <source>
        <strain evidence="2 3">76</strain>
    </source>
</reference>
<protein>
    <submittedName>
        <fullName evidence="2">Uncharacterized protein</fullName>
    </submittedName>
</protein>
<feature type="compositionally biased region" description="Basic and acidic residues" evidence="1">
    <location>
        <begin position="74"/>
        <end position="98"/>
    </location>
</feature>
<feature type="compositionally biased region" description="Basic residues" evidence="1">
    <location>
        <begin position="45"/>
        <end position="54"/>
    </location>
</feature>
<organism evidence="2 3">
    <name type="scientific">Lysobacter antibioticus</name>
    <dbReference type="NCBI Taxonomy" id="84531"/>
    <lineage>
        <taxon>Bacteria</taxon>
        <taxon>Pseudomonadati</taxon>
        <taxon>Pseudomonadota</taxon>
        <taxon>Gammaproteobacteria</taxon>
        <taxon>Lysobacterales</taxon>
        <taxon>Lysobacteraceae</taxon>
        <taxon>Lysobacter</taxon>
    </lineage>
</organism>
<name>A0A0S2FGZ5_LYSAN</name>
<feature type="region of interest" description="Disordered" evidence="1">
    <location>
        <begin position="37"/>
        <end position="115"/>
    </location>
</feature>
<accession>A0A0S2FGZ5</accession>
<evidence type="ECO:0000313" key="3">
    <source>
        <dbReference type="Proteomes" id="UP000060787"/>
    </source>
</evidence>
<dbReference type="STRING" id="84531.LA76x_4651"/>
<keyword evidence="3" id="KW-1185">Reference proteome</keyword>
<dbReference type="KEGG" id="lab:LA76x_4651"/>
<evidence type="ECO:0000313" key="2">
    <source>
        <dbReference type="EMBL" id="ALN82754.1"/>
    </source>
</evidence>
<feature type="compositionally biased region" description="Basic residues" evidence="1">
    <location>
        <begin position="99"/>
        <end position="110"/>
    </location>
</feature>
<dbReference type="AlphaFoldDB" id="A0A0S2FGZ5"/>
<dbReference type="Proteomes" id="UP000060787">
    <property type="component" value="Chromosome"/>
</dbReference>
<proteinExistence type="predicted"/>